<dbReference type="EMBL" id="PYAV01000011">
    <property type="protein sequence ID" value="PSL43237.1"/>
    <property type="molecule type" value="Genomic_DNA"/>
</dbReference>
<dbReference type="Proteomes" id="UP000242310">
    <property type="component" value="Unassembled WGS sequence"/>
</dbReference>
<comment type="caution">
    <text evidence="1">The sequence shown here is derived from an EMBL/GenBank/DDBJ whole genome shotgun (WGS) entry which is preliminary data.</text>
</comment>
<evidence type="ECO:0000313" key="1">
    <source>
        <dbReference type="EMBL" id="PSL43237.1"/>
    </source>
</evidence>
<keyword evidence="2" id="KW-1185">Reference proteome</keyword>
<dbReference type="RefSeq" id="WP_106589380.1">
    <property type="nucleotide sequence ID" value="NZ_PYAV01000011.1"/>
</dbReference>
<organism evidence="1 2">
    <name type="scientific">Salsuginibacillus halophilus</name>
    <dbReference type="NCBI Taxonomy" id="517424"/>
    <lineage>
        <taxon>Bacteria</taxon>
        <taxon>Bacillati</taxon>
        <taxon>Bacillota</taxon>
        <taxon>Bacilli</taxon>
        <taxon>Bacillales</taxon>
        <taxon>Bacillaceae</taxon>
        <taxon>Salsuginibacillus</taxon>
    </lineage>
</organism>
<reference evidence="1 2" key="1">
    <citation type="submission" date="2018-03" db="EMBL/GenBank/DDBJ databases">
        <title>Genomic Encyclopedia of Type Strains, Phase III (KMG-III): the genomes of soil and plant-associated and newly described type strains.</title>
        <authorList>
            <person name="Whitman W."/>
        </authorList>
    </citation>
    <scope>NUCLEOTIDE SEQUENCE [LARGE SCALE GENOMIC DNA]</scope>
    <source>
        <strain evidence="1 2">CGMCC 1.07653</strain>
    </source>
</reference>
<dbReference type="AlphaFoldDB" id="A0A2P8HAJ2"/>
<sequence length="59" mass="7016">MEVILSTLILFALLLISYNLNKLRKELKYKHSDQCEKSSLDEETREHIQREIKAALNER</sequence>
<gene>
    <name evidence="1" type="ORF">B0H94_11161</name>
</gene>
<protein>
    <submittedName>
        <fullName evidence="1">Uncharacterized protein</fullName>
    </submittedName>
</protein>
<evidence type="ECO:0000313" key="2">
    <source>
        <dbReference type="Proteomes" id="UP000242310"/>
    </source>
</evidence>
<accession>A0A2P8HAJ2</accession>
<name>A0A2P8HAJ2_9BACI</name>
<proteinExistence type="predicted"/>